<evidence type="ECO:0000256" key="1">
    <source>
        <dbReference type="ARBA" id="ARBA00009508"/>
    </source>
</evidence>
<dbReference type="InterPro" id="IPR045296">
    <property type="entry name" value="Complex1_LYR_ETFRF1_LYRM5"/>
</dbReference>
<protein>
    <submittedName>
        <fullName evidence="3">Uncharacterized protein</fullName>
    </submittedName>
</protein>
<evidence type="ECO:0000256" key="2">
    <source>
        <dbReference type="SAM" id="MobiDB-lite"/>
    </source>
</evidence>
<dbReference type="GO" id="GO:0022904">
    <property type="term" value="P:respiratory electron transport chain"/>
    <property type="evidence" value="ECO:0007669"/>
    <property type="project" value="TreeGrafter"/>
</dbReference>
<evidence type="ECO:0000313" key="3">
    <source>
        <dbReference type="EMBL" id="CAD8337479.1"/>
    </source>
</evidence>
<dbReference type="GO" id="GO:0005739">
    <property type="term" value="C:mitochondrion"/>
    <property type="evidence" value="ECO:0007669"/>
    <property type="project" value="TreeGrafter"/>
</dbReference>
<sequence>MHPLVRDLYKRVILVGKDYPLGMDYVRKHWKKAIFDKTNCPSCYAEAASAAEATGLQPHHVRQRDANRGEADGSAADIGGSPSMRTTSPAMSKQCEKEIRLAVGRGRYMVREMHGFIQFKRYRAMKKRYGGGASSS</sequence>
<comment type="similarity">
    <text evidence="1">Belongs to the complex I LYR family.</text>
</comment>
<dbReference type="PANTHER" id="PTHR21024">
    <property type="entry name" value="GROWTH HORMONE-INDUCIBLE SOLUBLE PROTEIN-RELATED"/>
    <property type="match status" value="1"/>
</dbReference>
<dbReference type="CDD" id="cd20265">
    <property type="entry name" value="Complex1_LYR_ETFRF1_LYRM5"/>
    <property type="match status" value="1"/>
</dbReference>
<organism evidence="3">
    <name type="scientific">Craspedostauros australis</name>
    <dbReference type="NCBI Taxonomy" id="1486917"/>
    <lineage>
        <taxon>Eukaryota</taxon>
        <taxon>Sar</taxon>
        <taxon>Stramenopiles</taxon>
        <taxon>Ochrophyta</taxon>
        <taxon>Bacillariophyta</taxon>
        <taxon>Bacillariophyceae</taxon>
        <taxon>Bacillariophycidae</taxon>
        <taxon>Naviculales</taxon>
        <taxon>Naviculaceae</taxon>
        <taxon>Craspedostauros</taxon>
    </lineage>
</organism>
<dbReference type="AlphaFoldDB" id="A0A7R9WW30"/>
<reference evidence="3" key="1">
    <citation type="submission" date="2021-01" db="EMBL/GenBank/DDBJ databases">
        <authorList>
            <person name="Corre E."/>
            <person name="Pelletier E."/>
            <person name="Niang G."/>
            <person name="Scheremetjew M."/>
            <person name="Finn R."/>
            <person name="Kale V."/>
            <person name="Holt S."/>
            <person name="Cochrane G."/>
            <person name="Meng A."/>
            <person name="Brown T."/>
            <person name="Cohen L."/>
        </authorList>
    </citation>
    <scope>NUCLEOTIDE SEQUENCE</scope>
    <source>
        <strain evidence="3">CCMP3328</strain>
    </source>
</reference>
<dbReference type="GO" id="GO:0090324">
    <property type="term" value="P:negative regulation of oxidative phosphorylation"/>
    <property type="evidence" value="ECO:0007669"/>
    <property type="project" value="InterPro"/>
</dbReference>
<proteinExistence type="inferred from homology"/>
<name>A0A7R9WW30_9STRA</name>
<gene>
    <name evidence="3" type="ORF">CAUS1442_LOCUS9607</name>
</gene>
<accession>A0A7R9WW30</accession>
<dbReference type="InterPro" id="IPR052000">
    <property type="entry name" value="ETFRF1"/>
</dbReference>
<feature type="region of interest" description="Disordered" evidence="2">
    <location>
        <begin position="55"/>
        <end position="93"/>
    </location>
</feature>
<dbReference type="EMBL" id="HBEF01015330">
    <property type="protein sequence ID" value="CAD8337479.1"/>
    <property type="molecule type" value="Transcribed_RNA"/>
</dbReference>
<dbReference type="PANTHER" id="PTHR21024:SF0">
    <property type="entry name" value="ELECTRON TRANSFER FLAVOPROTEIN REGULATORY FACTOR 1"/>
    <property type="match status" value="1"/>
</dbReference>